<name>A0A137ZZZ4_9ACTN</name>
<dbReference type="EMBL" id="LSRE01000050">
    <property type="protein sequence ID" value="KXO89136.1"/>
    <property type="molecule type" value="Genomic_DNA"/>
</dbReference>
<sequence>MAVMRNDLILTAQVDDPTGRFSQFVADLAASLGAKDSAVRTRPNGRRAVIRTATGVVTPGVSEGGFGVGIESVTDDDHAHNSYADRVHIAVASALPDVRVDLLDETDQVIRSVTQHTPAA</sequence>
<proteinExistence type="predicted"/>
<accession>A0A137ZZZ4</accession>
<organism evidence="2 3">
    <name type="scientific">Tsukamurella pseudospumae</name>
    <dbReference type="NCBI Taxonomy" id="239498"/>
    <lineage>
        <taxon>Bacteria</taxon>
        <taxon>Bacillati</taxon>
        <taxon>Actinomycetota</taxon>
        <taxon>Actinomycetes</taxon>
        <taxon>Mycobacteriales</taxon>
        <taxon>Tsukamurellaceae</taxon>
        <taxon>Tsukamurella</taxon>
    </lineage>
</organism>
<evidence type="ECO:0000313" key="4">
    <source>
        <dbReference type="Proteomes" id="UP000070409"/>
    </source>
</evidence>
<gene>
    <name evidence="2" type="ORF">AXK60_18345</name>
    <name evidence="1" type="ORF">AXK61_11010</name>
</gene>
<reference evidence="1 4" key="1">
    <citation type="submission" date="2016-02" db="EMBL/GenBank/DDBJ databases">
        <authorList>
            <person name="Teng J.L."/>
            <person name="Tang Y."/>
            <person name="Huang Y."/>
            <person name="Guo F."/>
            <person name="Wei W."/>
            <person name="Chen J.H."/>
            <person name="Wong S.Y."/>
            <person name="Lau S.K."/>
            <person name="Woo P.C."/>
        </authorList>
    </citation>
    <scope>NUCLEOTIDE SEQUENCE [LARGE SCALE GENOMIC DNA]</scope>
    <source>
        <strain evidence="1 4">JCM 13375</strain>
    </source>
</reference>
<dbReference type="Proteomes" id="UP000070258">
    <property type="component" value="Unassembled WGS sequence"/>
</dbReference>
<evidence type="ECO:0000313" key="1">
    <source>
        <dbReference type="EMBL" id="KXO89136.1"/>
    </source>
</evidence>
<reference evidence="3" key="3">
    <citation type="submission" date="2016-02" db="EMBL/GenBank/DDBJ databases">
        <authorList>
            <person name="Wen L."/>
            <person name="He K."/>
            <person name="Yang H."/>
        </authorList>
    </citation>
    <scope>NUCLEOTIDE SEQUENCE [LARGE SCALE GENOMIC DNA]</scope>
    <source>
        <strain evidence="3">JCM 15929</strain>
    </source>
</reference>
<dbReference type="EMBL" id="LSRF01000058">
    <property type="protein sequence ID" value="KXP03754.1"/>
    <property type="molecule type" value="Genomic_DNA"/>
</dbReference>
<evidence type="ECO:0000313" key="2">
    <source>
        <dbReference type="EMBL" id="KXP03754.1"/>
    </source>
</evidence>
<reference evidence="2" key="2">
    <citation type="submission" date="2016-02" db="EMBL/GenBank/DDBJ databases">
        <authorList>
            <person name="Teng J.L."/>
            <person name="Yang Y."/>
            <person name="Huang Y."/>
            <person name="Guo F."/>
            <person name="Wei W."/>
            <person name="Chen J.H."/>
            <person name="Wong S.Y."/>
            <person name="Lau S.K."/>
            <person name="Woo P.C."/>
        </authorList>
    </citation>
    <scope>NUCLEOTIDE SEQUENCE</scope>
    <source>
        <strain evidence="2">JCM 15929</strain>
    </source>
</reference>
<evidence type="ECO:0000313" key="3">
    <source>
        <dbReference type="Proteomes" id="UP000070258"/>
    </source>
</evidence>
<dbReference type="Proteomes" id="UP000070409">
    <property type="component" value="Unassembled WGS sequence"/>
</dbReference>
<comment type="caution">
    <text evidence="2">The sequence shown here is derived from an EMBL/GenBank/DDBJ whole genome shotgun (WGS) entry which is preliminary data.</text>
</comment>
<dbReference type="AlphaFoldDB" id="A0A137ZZZ4"/>
<dbReference type="STRING" id="239498.AXK60_18345"/>
<keyword evidence="4" id="KW-1185">Reference proteome</keyword>
<protein>
    <submittedName>
        <fullName evidence="2">Uncharacterized protein</fullName>
    </submittedName>
</protein>